<organism evidence="2 3">
    <name type="scientific">Photobacterium swingsii</name>
    <dbReference type="NCBI Taxonomy" id="680026"/>
    <lineage>
        <taxon>Bacteria</taxon>
        <taxon>Pseudomonadati</taxon>
        <taxon>Pseudomonadota</taxon>
        <taxon>Gammaproteobacteria</taxon>
        <taxon>Vibrionales</taxon>
        <taxon>Vibrionaceae</taxon>
        <taxon>Photobacterium</taxon>
    </lineage>
</organism>
<name>A0A0J8VD53_9GAMM</name>
<keyword evidence="1" id="KW-0472">Membrane</keyword>
<accession>A0A0J8VD53</accession>
<protein>
    <submittedName>
        <fullName evidence="2">Uncharacterized protein</fullName>
    </submittedName>
</protein>
<evidence type="ECO:0000313" key="3">
    <source>
        <dbReference type="Proteomes" id="UP000240481"/>
    </source>
</evidence>
<sequence>MKFTVLKHSLFVAMHIMIAYSTTFFATIVMIFTEDWNNPWSHETHQLISDIVLYVLLVYGCIVVYWHVIKPILAWKSLRSAKFGI</sequence>
<evidence type="ECO:0000256" key="1">
    <source>
        <dbReference type="SAM" id="Phobius"/>
    </source>
</evidence>
<evidence type="ECO:0000313" key="2">
    <source>
        <dbReference type="EMBL" id="PSW25072.1"/>
    </source>
</evidence>
<keyword evidence="3" id="KW-1185">Reference proteome</keyword>
<keyword evidence="1" id="KW-0812">Transmembrane</keyword>
<feature type="transmembrane region" description="Helical" evidence="1">
    <location>
        <begin position="12"/>
        <end position="31"/>
    </location>
</feature>
<dbReference type="AlphaFoldDB" id="A0A0J8VD53"/>
<proteinExistence type="predicted"/>
<keyword evidence="1" id="KW-1133">Transmembrane helix</keyword>
<gene>
    <name evidence="2" type="ORF">C9I94_09725</name>
</gene>
<dbReference type="EMBL" id="PYLZ01000004">
    <property type="protein sequence ID" value="PSW25072.1"/>
    <property type="molecule type" value="Genomic_DNA"/>
</dbReference>
<reference evidence="2 3" key="1">
    <citation type="submission" date="2018-01" db="EMBL/GenBank/DDBJ databases">
        <title>Whole genome sequencing of Histamine producing bacteria.</title>
        <authorList>
            <person name="Butler K."/>
        </authorList>
    </citation>
    <scope>NUCLEOTIDE SEQUENCE [LARGE SCALE GENOMIC DNA]</scope>
    <source>
        <strain evidence="2 3">DSM 24669</strain>
    </source>
</reference>
<dbReference type="Proteomes" id="UP000240481">
    <property type="component" value="Unassembled WGS sequence"/>
</dbReference>
<feature type="transmembrane region" description="Helical" evidence="1">
    <location>
        <begin position="51"/>
        <end position="69"/>
    </location>
</feature>
<comment type="caution">
    <text evidence="2">The sequence shown here is derived from an EMBL/GenBank/DDBJ whole genome shotgun (WGS) entry which is preliminary data.</text>
</comment>